<organism evidence="1 2">
    <name type="scientific">Rubrobacter xylanophilus (strain DSM 9941 / JCM 11954 / NBRC 16129 / PRD-1)</name>
    <dbReference type="NCBI Taxonomy" id="266117"/>
    <lineage>
        <taxon>Bacteria</taxon>
        <taxon>Bacillati</taxon>
        <taxon>Actinomycetota</taxon>
        <taxon>Rubrobacteria</taxon>
        <taxon>Rubrobacterales</taxon>
        <taxon>Rubrobacteraceae</taxon>
        <taxon>Rubrobacter</taxon>
    </lineage>
</organism>
<reference evidence="1 2" key="1">
    <citation type="submission" date="2006-06" db="EMBL/GenBank/DDBJ databases">
        <title>Complete sequence of Rubrobacter xylanophilus DSM 9941.</title>
        <authorList>
            <consortium name="US DOE Joint Genome Institute"/>
            <person name="Copeland A."/>
            <person name="Lucas S."/>
            <person name="Lapidus A."/>
            <person name="Barry K."/>
            <person name="Detter J.C."/>
            <person name="Glavina del Rio T."/>
            <person name="Hammon N."/>
            <person name="Israni S."/>
            <person name="Dalin E."/>
            <person name="Tice H."/>
            <person name="Pitluck S."/>
            <person name="Munk A.C."/>
            <person name="Brettin T."/>
            <person name="Bruce D."/>
            <person name="Han C."/>
            <person name="Tapia R."/>
            <person name="Gilna P."/>
            <person name="Schmutz J."/>
            <person name="Larimer F."/>
            <person name="Land M."/>
            <person name="Hauser L."/>
            <person name="Kyrpides N."/>
            <person name="Lykidis A."/>
            <person name="da Costa M.S."/>
            <person name="Rainey F.A."/>
            <person name="Empadinhas N."/>
            <person name="Jolivet E."/>
            <person name="Battista J.R."/>
            <person name="Richardson P."/>
        </authorList>
    </citation>
    <scope>NUCLEOTIDE SEQUENCE [LARGE SCALE GENOMIC DNA]</scope>
    <source>
        <strain evidence="2">DSM 9941 / NBRC 16129 / PRD-1</strain>
    </source>
</reference>
<dbReference type="EMBL" id="CP000386">
    <property type="protein sequence ID" value="ABG04514.1"/>
    <property type="molecule type" value="Genomic_DNA"/>
</dbReference>
<gene>
    <name evidence="1" type="ordered locus">Rxyl_1552</name>
</gene>
<evidence type="ECO:0000313" key="1">
    <source>
        <dbReference type="EMBL" id="ABG04514.1"/>
    </source>
</evidence>
<name>Q1AVR4_RUBXD</name>
<dbReference type="KEGG" id="rxy:Rxyl_1552"/>
<dbReference type="Proteomes" id="UP000006637">
    <property type="component" value="Chromosome"/>
</dbReference>
<proteinExistence type="predicted"/>
<sequence length="83" mass="8861">MEQSEVDGLVQPAVLSGSLFSSGEPASGDGMDVLPVAENLDHPCSPDIRLSPPAAFRNYEAFTATRCLMRPGRMGRRSNLEPG</sequence>
<dbReference type="HOGENOM" id="CLU_2540528_0_0_11"/>
<dbReference type="AlphaFoldDB" id="Q1AVR4"/>
<accession>Q1AVR4</accession>
<protein>
    <submittedName>
        <fullName evidence="1">Uncharacterized protein</fullName>
    </submittedName>
</protein>
<keyword evidence="2" id="KW-1185">Reference proteome</keyword>
<evidence type="ECO:0000313" key="2">
    <source>
        <dbReference type="Proteomes" id="UP000006637"/>
    </source>
</evidence>